<dbReference type="PROSITE" id="PS01186">
    <property type="entry name" value="EGF_2"/>
    <property type="match status" value="1"/>
</dbReference>
<dbReference type="PRINTS" id="PR00261">
    <property type="entry name" value="LDLRECEPTOR"/>
</dbReference>
<name>A0ABM1MDN4_NICVS</name>
<organism evidence="14 15">
    <name type="scientific">Nicrophorus vespilloides</name>
    <name type="common">Boreal carrion beetle</name>
    <dbReference type="NCBI Taxonomy" id="110193"/>
    <lineage>
        <taxon>Eukaryota</taxon>
        <taxon>Metazoa</taxon>
        <taxon>Ecdysozoa</taxon>
        <taxon>Arthropoda</taxon>
        <taxon>Hexapoda</taxon>
        <taxon>Insecta</taxon>
        <taxon>Pterygota</taxon>
        <taxon>Neoptera</taxon>
        <taxon>Endopterygota</taxon>
        <taxon>Coleoptera</taxon>
        <taxon>Polyphaga</taxon>
        <taxon>Staphyliniformia</taxon>
        <taxon>Silphidae</taxon>
        <taxon>Nicrophorinae</taxon>
        <taxon>Nicrophorus</taxon>
    </lineage>
</organism>
<dbReference type="Proteomes" id="UP000695000">
    <property type="component" value="Unplaced"/>
</dbReference>
<feature type="repeat" description="LDL-receptor class B" evidence="10">
    <location>
        <begin position="434"/>
        <end position="476"/>
    </location>
</feature>
<dbReference type="InterPro" id="IPR009030">
    <property type="entry name" value="Growth_fac_rcpt_cys_sf"/>
</dbReference>
<evidence type="ECO:0000313" key="15">
    <source>
        <dbReference type="RefSeq" id="XP_017772684.1"/>
    </source>
</evidence>
<feature type="transmembrane region" description="Helical" evidence="12">
    <location>
        <begin position="1409"/>
        <end position="1430"/>
    </location>
</feature>
<sequence>MKSSSFYAYGLLYITSILNINCYDNNPLPSSTLLLYSTTTDIRIVNITKPKFKPTILIKNLTDGAALDFHYGNKKICWTDHGLESIQCVGFNSTAIDDNIDIIGTGILSPDGLACDWFTNKLYWTDSDTNRIEVASIDKKYRKVLFWTDMDQPRAIALDPMQGLMFWTDWGEIPKIERASMDGNATSRQIIVSEDIFWPNGLTLDYENKFIYWIDGKFLFLKKMDYDGYISEKVKDGLDYPFALTQFHNKLYWTDWKKWSIFVYDHITSSLKNTSRDPKELLHSDVVPMDIHVWDPNRQPIREHACEKNNGGCSHLCLLSSNYPYFTCACPIGIKLLNNTTCANEPQEMLIFARRYEMCVIYLDSPDYTYRALNLTSMKFSIAVDYDPLEGFIYWTDTSIKKIQKARLDGSEQTDVLSFEIDSSDGIAIDWVARNIYWTDNGLDRIEVATLNGKYRKVIISDGLLNPRAVAVDPHLGWLFWSDWHEKSPKIERANMDGSERFILVSDNLGWANGIALDLQNMKIYWCDAKNDIIEFANMDGTDRRVLVNENIPHPFGFTLMGDFLYWTDWQRRTISRVHKETGSNRETIVEQLPNIMGLKAIKGDYGNERITDINPCGKNNGGCSQICLYLHNGTFTCVCQIGYELLKDKRKCVIPESFLLYAKHDGIARVSVENEDNDIQLPVTGVKNASSIDFDRNNMRIYWSDVKQRTIMRAYVNGSDPQKVVELGLISPEGLAVDWVAFNIYWADPAAHKIEVARLDGSSRRVLLWGDLNVEPHSIAIDPQEGYMYWTEWAPLERPSSLNSIKKAAMDGSRAKILVVKTDFAIGLTLDYERRRIYWVEPNTPNILSCDLNGLNKQAISNKMIFRPKGLTMFKEFIYWIDELSVNKVDIKRVNKNNISSITKIHSFVEPISDLLVISNSKQRKVFNQCAVNNGDCSHLCLALPSANSDEKLSYTCACPTHYVLQNNTCLPPKSFMIYSHKNLAVRLLPDTSECVEAVLPIQGLRSVKAIDFDPILQFLYWVEGKTRSIKKAKAIGTHVSTVVPSQTGVVNPVDIALDALGRLLFWSCSIQDVINVTRVDNSSNAGIVVKAAGEKPRLIVIHPTKRLLIYTNVGVTPQIIRTRMDGSHRIVISQSSNVAALAVDIENDLVVWAQGHSIHVCNIDGDNNHVILKDNTSKLSQLTVHAGWLYWLDKENLQRLELKTGGSRSIVIEKDIDILDLISVSELDKNHSCAQMHQQRCSHLCIFNGTNAICACPQGLALQDDKRTCTALPDCGSEFFTCSAQAPGNKDCIPSSWKCDGQMDCQDQSDEMGCPACRSDQFRCQNGDCIDYAFACDDFPHCRDKSDEIHCCKHSHEFQCPRTDVCIPISSLCDGIEQCADGEDEKKSVCLEASRYVSTGIMGLSSLLFWIFIIVLSVATGIGVFCYITRKMNVDTNIDQSEDPLNPSHINNPLKNASQKLRKGIPDVVHMSMLNGSQISNYDRDNITGASSTNGSSSLSYPRETLNPPPSPATIVTSSRAISPSARYKPYKHYRSINQPPLPTPCSTDICDESDCNYTIVNRNQDDRGRYDIGMFPPPPTPRSHCNSESCPPSPSSRSSTYFSPLPPPPSPVALPFSNYNT</sequence>
<keyword evidence="7 15" id="KW-0675">Receptor</keyword>
<dbReference type="PROSITE" id="PS01209">
    <property type="entry name" value="LDLRA_1"/>
    <property type="match status" value="1"/>
</dbReference>
<keyword evidence="4" id="KW-0677">Repeat</keyword>
<reference evidence="15" key="1">
    <citation type="submission" date="2025-08" db="UniProtKB">
        <authorList>
            <consortium name="RefSeq"/>
        </authorList>
    </citation>
    <scope>IDENTIFICATION</scope>
    <source>
        <tissue evidence="15">Whole Larva</tissue>
    </source>
</reference>
<dbReference type="Pfam" id="PF00057">
    <property type="entry name" value="Ldl_recept_a"/>
    <property type="match status" value="3"/>
</dbReference>
<evidence type="ECO:0000256" key="10">
    <source>
        <dbReference type="PROSITE-ProRule" id="PRU00461"/>
    </source>
</evidence>
<dbReference type="PROSITE" id="PS50068">
    <property type="entry name" value="LDLRA_2"/>
    <property type="match status" value="3"/>
</dbReference>
<feature type="region of interest" description="Disordered" evidence="11">
    <location>
        <begin position="1482"/>
        <end position="1523"/>
    </location>
</feature>
<keyword evidence="6 9" id="KW-1015">Disulfide bond</keyword>
<dbReference type="PANTHER" id="PTHR46513:SF41">
    <property type="entry name" value="LOW-DENSITY LIPOPROTEIN RECEPTOR-RELATED PROTEIN"/>
    <property type="match status" value="1"/>
</dbReference>
<evidence type="ECO:0000256" key="2">
    <source>
        <dbReference type="ARBA" id="ARBA00022536"/>
    </source>
</evidence>
<feature type="compositionally biased region" description="Low complexity" evidence="11">
    <location>
        <begin position="1493"/>
        <end position="1502"/>
    </location>
</feature>
<feature type="disulfide bond" evidence="9">
    <location>
        <begin position="1326"/>
        <end position="1344"/>
    </location>
</feature>
<feature type="repeat" description="LDL-receptor class B" evidence="10">
    <location>
        <begin position="522"/>
        <end position="564"/>
    </location>
</feature>
<dbReference type="Pfam" id="PF14670">
    <property type="entry name" value="FXa_inhibition"/>
    <property type="match status" value="2"/>
</dbReference>
<keyword evidence="14" id="KW-1185">Reference proteome</keyword>
<dbReference type="InterPro" id="IPR002172">
    <property type="entry name" value="LDrepeatLR_classA_rpt"/>
</dbReference>
<feature type="repeat" description="LDL-receptor class B" evidence="10">
    <location>
        <begin position="477"/>
        <end position="521"/>
    </location>
</feature>
<dbReference type="SMART" id="SM00179">
    <property type="entry name" value="EGF_CA"/>
    <property type="match status" value="1"/>
</dbReference>
<dbReference type="SMART" id="SM00181">
    <property type="entry name" value="EGF"/>
    <property type="match status" value="4"/>
</dbReference>
<dbReference type="Pfam" id="PF00058">
    <property type="entry name" value="Ldl_recept_b"/>
    <property type="match status" value="8"/>
</dbReference>
<dbReference type="Gene3D" id="4.10.400.10">
    <property type="entry name" value="Low-density Lipoprotein Receptor"/>
    <property type="match status" value="3"/>
</dbReference>
<dbReference type="PANTHER" id="PTHR46513">
    <property type="entry name" value="VITELLOGENIN RECEPTOR-LIKE PROTEIN-RELATED-RELATED"/>
    <property type="match status" value="1"/>
</dbReference>
<feature type="disulfide bond" evidence="9">
    <location>
        <begin position="1338"/>
        <end position="1353"/>
    </location>
</feature>
<dbReference type="InterPro" id="IPR000033">
    <property type="entry name" value="LDLR_classB_rpt"/>
</dbReference>
<keyword evidence="2" id="KW-0245">EGF-like domain</keyword>
<comment type="subcellular location">
    <subcellularLocation>
        <location evidence="1">Membrane</location>
        <topology evidence="1">Single-pass membrane protein</topology>
    </subcellularLocation>
</comment>
<dbReference type="InterPro" id="IPR036055">
    <property type="entry name" value="LDL_receptor-like_sf"/>
</dbReference>
<evidence type="ECO:0000256" key="4">
    <source>
        <dbReference type="ARBA" id="ARBA00022737"/>
    </source>
</evidence>
<dbReference type="RefSeq" id="XP_017772684.1">
    <property type="nucleotide sequence ID" value="XM_017917195.1"/>
</dbReference>
<keyword evidence="12" id="KW-1133">Transmembrane helix</keyword>
<evidence type="ECO:0000256" key="3">
    <source>
        <dbReference type="ARBA" id="ARBA00022583"/>
    </source>
</evidence>
<gene>
    <name evidence="15" type="primary">LOC108559837</name>
</gene>
<dbReference type="GeneID" id="108559837"/>
<keyword evidence="5 12" id="KW-0472">Membrane</keyword>
<evidence type="ECO:0000256" key="11">
    <source>
        <dbReference type="SAM" id="MobiDB-lite"/>
    </source>
</evidence>
<keyword evidence="3" id="KW-0254">Endocytosis</keyword>
<feature type="repeat" description="LDL-receptor class B" evidence="10">
    <location>
        <begin position="700"/>
        <end position="742"/>
    </location>
</feature>
<dbReference type="SUPFAM" id="SSF63825">
    <property type="entry name" value="YWTD domain"/>
    <property type="match status" value="4"/>
</dbReference>
<accession>A0ABM1MDN4</accession>
<dbReference type="InterPro" id="IPR001881">
    <property type="entry name" value="EGF-like_Ca-bd_dom"/>
</dbReference>
<dbReference type="SUPFAM" id="SSF57424">
    <property type="entry name" value="LDL receptor-like module"/>
    <property type="match status" value="3"/>
</dbReference>
<dbReference type="SUPFAM" id="SSF57196">
    <property type="entry name" value="EGF/Laminin"/>
    <property type="match status" value="1"/>
</dbReference>
<dbReference type="Gene3D" id="2.120.10.30">
    <property type="entry name" value="TolB, C-terminal domain"/>
    <property type="match status" value="4"/>
</dbReference>
<evidence type="ECO:0000256" key="6">
    <source>
        <dbReference type="ARBA" id="ARBA00023157"/>
    </source>
</evidence>
<dbReference type="InterPro" id="IPR011042">
    <property type="entry name" value="6-blade_b-propeller_TolB-like"/>
</dbReference>
<evidence type="ECO:0000256" key="7">
    <source>
        <dbReference type="ARBA" id="ARBA00023170"/>
    </source>
</evidence>
<feature type="compositionally biased region" description="Low complexity" evidence="11">
    <location>
        <begin position="1590"/>
        <end position="1606"/>
    </location>
</feature>
<comment type="caution">
    <text evidence="9">Lacks conserved residue(s) required for the propagation of feature annotation.</text>
</comment>
<feature type="repeat" description="LDL-receptor class B" evidence="10">
    <location>
        <begin position="163"/>
        <end position="208"/>
    </location>
</feature>
<dbReference type="InterPro" id="IPR050778">
    <property type="entry name" value="Cueball_EGF_LRP_Nidogen"/>
</dbReference>
<feature type="repeat" description="LDL-receptor class B" evidence="10">
    <location>
        <begin position="743"/>
        <end position="786"/>
    </location>
</feature>
<evidence type="ECO:0000259" key="13">
    <source>
        <dbReference type="PROSITE" id="PS01186"/>
    </source>
</evidence>
<evidence type="ECO:0000256" key="8">
    <source>
        <dbReference type="ARBA" id="ARBA00023180"/>
    </source>
</evidence>
<dbReference type="InterPro" id="IPR023415">
    <property type="entry name" value="LDLR_class-A_CS"/>
</dbReference>
<evidence type="ECO:0000256" key="12">
    <source>
        <dbReference type="SAM" id="Phobius"/>
    </source>
</evidence>
<keyword evidence="12" id="KW-0812">Transmembrane</keyword>
<evidence type="ECO:0000256" key="9">
    <source>
        <dbReference type="PROSITE-ProRule" id="PRU00124"/>
    </source>
</evidence>
<evidence type="ECO:0000313" key="14">
    <source>
        <dbReference type="Proteomes" id="UP000695000"/>
    </source>
</evidence>
<feature type="domain" description="EGF-like" evidence="13">
    <location>
        <begin position="638"/>
        <end position="653"/>
    </location>
</feature>
<dbReference type="PROSITE" id="PS51120">
    <property type="entry name" value="LDLRB"/>
    <property type="match status" value="8"/>
</dbReference>
<evidence type="ECO:0000256" key="1">
    <source>
        <dbReference type="ARBA" id="ARBA00004167"/>
    </source>
</evidence>
<feature type="repeat" description="LDL-receptor class B" evidence="10">
    <location>
        <begin position="391"/>
        <end position="433"/>
    </location>
</feature>
<evidence type="ECO:0000256" key="5">
    <source>
        <dbReference type="ARBA" id="ARBA00023136"/>
    </source>
</evidence>
<dbReference type="InterPro" id="IPR000742">
    <property type="entry name" value="EGF"/>
</dbReference>
<feature type="disulfide bond" evidence="9">
    <location>
        <begin position="1319"/>
        <end position="1331"/>
    </location>
</feature>
<keyword evidence="15" id="KW-0449">Lipoprotein</keyword>
<dbReference type="SMART" id="SM00192">
    <property type="entry name" value="LDLa"/>
    <property type="match status" value="3"/>
</dbReference>
<protein>
    <submittedName>
        <fullName evidence="15">Low-density lipoprotein receptor-related protein 6</fullName>
    </submittedName>
</protein>
<keyword evidence="8" id="KW-0325">Glycoprotein</keyword>
<feature type="disulfide bond" evidence="9">
    <location>
        <begin position="1301"/>
        <end position="1316"/>
    </location>
</feature>
<feature type="repeat" description="LDL-receptor class B" evidence="10">
    <location>
        <begin position="120"/>
        <end position="162"/>
    </location>
</feature>
<dbReference type="SMART" id="SM00135">
    <property type="entry name" value="LY"/>
    <property type="match status" value="19"/>
</dbReference>
<dbReference type="CDD" id="cd00112">
    <property type="entry name" value="LDLa"/>
    <property type="match status" value="3"/>
</dbReference>
<proteinExistence type="predicted"/>
<dbReference type="SUPFAM" id="SSF57184">
    <property type="entry name" value="Growth factor receptor domain"/>
    <property type="match status" value="1"/>
</dbReference>
<feature type="region of interest" description="Disordered" evidence="11">
    <location>
        <begin position="1570"/>
        <end position="1624"/>
    </location>
</feature>